<organism evidence="1 2">
    <name type="scientific">Aspergillus steynii IBT 23096</name>
    <dbReference type="NCBI Taxonomy" id="1392250"/>
    <lineage>
        <taxon>Eukaryota</taxon>
        <taxon>Fungi</taxon>
        <taxon>Dikarya</taxon>
        <taxon>Ascomycota</taxon>
        <taxon>Pezizomycotina</taxon>
        <taxon>Eurotiomycetes</taxon>
        <taxon>Eurotiomycetidae</taxon>
        <taxon>Eurotiales</taxon>
        <taxon>Aspergillaceae</taxon>
        <taxon>Aspergillus</taxon>
        <taxon>Aspergillus subgen. Circumdati</taxon>
    </lineage>
</organism>
<dbReference type="OrthoDB" id="5367135at2759"/>
<sequence>MDVSLHDIGYLLKVPTGALSLDGSIIYYIEEEDGSLTENHWTGIEISNNIYIPSEVTASPAAKYLLNEDTRRVFFRNKENTLQCAEFDDLEDEWTTVILQSVNPLTLHPNSLLSGCFDHDGHQVLFLQDPSGQLQGIRIKQNGECTTLPPLPYIQEPGLVHTAYAGDSGAIHFLYIARHEVHPANTSPPEQIVPGSGFGEHKVTRFTVTSTDEVEQGYLGLSAADKVIYIDPQGETRELGQLDNKRFSAKSSEECAAEIVRQGAKIIRAAAGTKDTK</sequence>
<keyword evidence="2" id="KW-1185">Reference proteome</keyword>
<evidence type="ECO:0000313" key="2">
    <source>
        <dbReference type="Proteomes" id="UP000234275"/>
    </source>
</evidence>
<dbReference type="RefSeq" id="XP_024698672.1">
    <property type="nucleotide sequence ID" value="XM_024848023.1"/>
</dbReference>
<gene>
    <name evidence="1" type="ORF">P170DRAFT_431315</name>
</gene>
<reference evidence="1 2" key="1">
    <citation type="submission" date="2016-12" db="EMBL/GenBank/DDBJ databases">
        <title>The genomes of Aspergillus section Nigri reveals drivers in fungal speciation.</title>
        <authorList>
            <consortium name="DOE Joint Genome Institute"/>
            <person name="Vesth T.C."/>
            <person name="Nybo J."/>
            <person name="Theobald S."/>
            <person name="Brandl J."/>
            <person name="Frisvad J.C."/>
            <person name="Nielsen K.F."/>
            <person name="Lyhne E.K."/>
            <person name="Kogle M.E."/>
            <person name="Kuo A."/>
            <person name="Riley R."/>
            <person name="Clum A."/>
            <person name="Nolan M."/>
            <person name="Lipzen A."/>
            <person name="Salamov A."/>
            <person name="Henrissat B."/>
            <person name="Wiebenga A."/>
            <person name="De Vries R.P."/>
            <person name="Grigoriev I.V."/>
            <person name="Mortensen U.H."/>
            <person name="Andersen M.R."/>
            <person name="Baker S.E."/>
        </authorList>
    </citation>
    <scope>NUCLEOTIDE SEQUENCE [LARGE SCALE GENOMIC DNA]</scope>
    <source>
        <strain evidence="1 2">IBT 23096</strain>
    </source>
</reference>
<protein>
    <submittedName>
        <fullName evidence="1">Uncharacterized protein</fullName>
    </submittedName>
</protein>
<accession>A0A2I2FRW0</accession>
<evidence type="ECO:0000313" key="1">
    <source>
        <dbReference type="EMBL" id="PLB43370.1"/>
    </source>
</evidence>
<dbReference type="GeneID" id="36555722"/>
<dbReference type="VEuPathDB" id="FungiDB:P170DRAFT_431315"/>
<comment type="caution">
    <text evidence="1">The sequence shown here is derived from an EMBL/GenBank/DDBJ whole genome shotgun (WGS) entry which is preliminary data.</text>
</comment>
<dbReference type="Proteomes" id="UP000234275">
    <property type="component" value="Unassembled WGS sequence"/>
</dbReference>
<proteinExistence type="predicted"/>
<dbReference type="EMBL" id="MSFO01000011">
    <property type="protein sequence ID" value="PLB43370.1"/>
    <property type="molecule type" value="Genomic_DNA"/>
</dbReference>
<dbReference type="Gene3D" id="2.120.10.70">
    <property type="entry name" value="Fucose-specific lectin"/>
    <property type="match status" value="1"/>
</dbReference>
<name>A0A2I2FRW0_9EURO</name>
<dbReference type="AlphaFoldDB" id="A0A2I2FRW0"/>
<dbReference type="SUPFAM" id="SSF89372">
    <property type="entry name" value="Fucose-specific lectin"/>
    <property type="match status" value="1"/>
</dbReference>